<dbReference type="AlphaFoldDB" id="A0A1I0RZ50"/>
<evidence type="ECO:0000259" key="1">
    <source>
        <dbReference type="Pfam" id="PF13649"/>
    </source>
</evidence>
<accession>A0A1I0RZ50</accession>
<evidence type="ECO:0000313" key="2">
    <source>
        <dbReference type="EMBL" id="SEW47015.1"/>
    </source>
</evidence>
<feature type="domain" description="Methyltransferase" evidence="1">
    <location>
        <begin position="46"/>
        <end position="139"/>
    </location>
</feature>
<dbReference type="Pfam" id="PF13649">
    <property type="entry name" value="Methyltransf_25"/>
    <property type="match status" value="1"/>
</dbReference>
<dbReference type="Proteomes" id="UP000199469">
    <property type="component" value="Unassembled WGS sequence"/>
</dbReference>
<dbReference type="InterPro" id="IPR029063">
    <property type="entry name" value="SAM-dependent_MTases_sf"/>
</dbReference>
<dbReference type="InterPro" id="IPR041698">
    <property type="entry name" value="Methyltransf_25"/>
</dbReference>
<dbReference type="RefSeq" id="WP_062676322.1">
    <property type="nucleotide sequence ID" value="NZ_FOIU01000003.1"/>
</dbReference>
<dbReference type="CDD" id="cd02440">
    <property type="entry name" value="AdoMet_MTases"/>
    <property type="match status" value="1"/>
</dbReference>
<keyword evidence="3" id="KW-1185">Reference proteome</keyword>
<dbReference type="GO" id="GO:0008168">
    <property type="term" value="F:methyltransferase activity"/>
    <property type="evidence" value="ECO:0007669"/>
    <property type="project" value="UniProtKB-KW"/>
</dbReference>
<evidence type="ECO:0000313" key="3">
    <source>
        <dbReference type="Proteomes" id="UP000199469"/>
    </source>
</evidence>
<dbReference type="SUPFAM" id="SSF53335">
    <property type="entry name" value="S-adenosyl-L-methionine-dependent methyltransferases"/>
    <property type="match status" value="1"/>
</dbReference>
<keyword evidence="2" id="KW-0808">Transferase</keyword>
<gene>
    <name evidence="2" type="ORF">SAMN05421841_3411</name>
</gene>
<proteinExistence type="predicted"/>
<keyword evidence="2" id="KW-0830">Ubiquinone</keyword>
<keyword evidence="2" id="KW-0489">Methyltransferase</keyword>
<reference evidence="3" key="1">
    <citation type="submission" date="2016-10" db="EMBL/GenBank/DDBJ databases">
        <authorList>
            <person name="Varghese N."/>
            <person name="Submissions S."/>
        </authorList>
    </citation>
    <scope>NUCLEOTIDE SEQUENCE [LARGE SCALE GENOMIC DNA]</scope>
    <source>
        <strain evidence="3">DSM 17724</strain>
    </source>
</reference>
<dbReference type="GO" id="GO:0032259">
    <property type="term" value="P:methylation"/>
    <property type="evidence" value="ECO:0007669"/>
    <property type="project" value="UniProtKB-KW"/>
</dbReference>
<dbReference type="STRING" id="356305.SAMN05421841_3411"/>
<name>A0A1I0RZ50_9FLAO</name>
<protein>
    <submittedName>
        <fullName evidence="2">Ubiquinone/menaquinone biosynthesis C-methylase UbiE</fullName>
    </submittedName>
</protein>
<dbReference type="EMBL" id="FOIU01000003">
    <property type="protein sequence ID" value="SEW47015.1"/>
    <property type="molecule type" value="Genomic_DNA"/>
</dbReference>
<dbReference type="Gene3D" id="3.40.50.150">
    <property type="entry name" value="Vaccinia Virus protein VP39"/>
    <property type="match status" value="1"/>
</dbReference>
<sequence>MKTDPIEKMSAHWLLAKIGKKVLRPGGLALTLEMLAMLNITPDDRVVEFAPGLGFTAKLTLEKNPASYIGIDAEQESVNLLKKNFKHTSAQFQLGNAAQSSLADQSADKVYGEAMLSMHADHRKSEIIQKASRILRPKGFYAIHELALAPDSLDENVKLQIQKELALTLKVNTRPLTIPEWTHLLEKEGFKVLKTETAPMHLLEIKRIISDEGFSGFLKIAGNVVMQPKIRCRIMQMRKTFKKFENNLCAVSILAQKV</sequence>
<organism evidence="2 3">
    <name type="scientific">Chryseobacterium wanjuense</name>
    <dbReference type="NCBI Taxonomy" id="356305"/>
    <lineage>
        <taxon>Bacteria</taxon>
        <taxon>Pseudomonadati</taxon>
        <taxon>Bacteroidota</taxon>
        <taxon>Flavobacteriia</taxon>
        <taxon>Flavobacteriales</taxon>
        <taxon>Weeksellaceae</taxon>
        <taxon>Chryseobacterium group</taxon>
        <taxon>Chryseobacterium</taxon>
    </lineage>
</organism>
<dbReference type="OrthoDB" id="43862at2"/>